<sequence length="256" mass="28406">MESLQSAFFDLPIFISFLGGLLSFLSPCILPLIPSYMSYISGTAINNIESNNIRNNETLSQKCIESNNTKTSQVTIRANRFYIFRSSLLFIAGFSLVFFLLFLAMINVIQNFFNYRFVNYISGGIIILFGLHFLGIFQLKILNNTTKLNLQKLESNRFLKIIAPFIIGVGFAAGWTPCTGPIVSSIGLLAASSESLAIISSLSFIVGLAVPFLILALFIEKGLNFVRKLKKQMHVIEKTCGFFLIIVGILVACDLL</sequence>
<evidence type="ECO:0000313" key="5">
    <source>
        <dbReference type="Proteomes" id="UP000477070"/>
    </source>
</evidence>
<evidence type="ECO:0000256" key="1">
    <source>
        <dbReference type="SAM" id="Phobius"/>
    </source>
</evidence>
<dbReference type="Proteomes" id="UP000029714">
    <property type="component" value="Unassembled WGS sequence"/>
</dbReference>
<dbReference type="AlphaFoldDB" id="A0A347VPM4"/>
<reference evidence="3 4" key="1">
    <citation type="journal article" date="2014" name="Genome Announc.">
        <title>Draft genome sequences of eight enterohepatic helicobacter species isolated from both laboratory and wild rodents.</title>
        <authorList>
            <person name="Sheh A."/>
            <person name="Shen Z."/>
            <person name="Fox J.G."/>
        </authorList>
    </citation>
    <scope>NUCLEOTIDE SEQUENCE [LARGE SCALE GENOMIC DNA]</scope>
    <source>
        <strain evidence="3 4">MIT 97-6194</strain>
    </source>
</reference>
<dbReference type="EMBL" id="JRMP02000027">
    <property type="protein sequence ID" value="TLD91852.1"/>
    <property type="molecule type" value="Genomic_DNA"/>
</dbReference>
<dbReference type="OrthoDB" id="9803065at2"/>
<dbReference type="Proteomes" id="UP000477070">
    <property type="component" value="Unassembled WGS sequence"/>
</dbReference>
<organism evidence="3 4">
    <name type="scientific">Helicobacter saguini</name>
    <dbReference type="NCBI Taxonomy" id="1548018"/>
    <lineage>
        <taxon>Bacteria</taxon>
        <taxon>Pseudomonadati</taxon>
        <taxon>Campylobacterota</taxon>
        <taxon>Epsilonproteobacteria</taxon>
        <taxon>Campylobacterales</taxon>
        <taxon>Helicobacteraceae</taxon>
        <taxon>Helicobacter</taxon>
    </lineage>
</organism>
<feature type="transmembrane region" description="Helical" evidence="1">
    <location>
        <begin position="117"/>
        <end position="137"/>
    </location>
</feature>
<dbReference type="RefSeq" id="WP_034572823.1">
    <property type="nucleotide sequence ID" value="NZ_JRMP02000027.1"/>
</dbReference>
<feature type="transmembrane region" description="Helical" evidence="1">
    <location>
        <begin position="158"/>
        <end position="176"/>
    </location>
</feature>
<feature type="transmembrane region" description="Helical" evidence="1">
    <location>
        <begin position="196"/>
        <end position="219"/>
    </location>
</feature>
<dbReference type="PANTHER" id="PTHR31272:SF4">
    <property type="entry name" value="CYTOCHROME C-TYPE BIOGENESIS PROTEIN HI_1454-RELATED"/>
    <property type="match status" value="1"/>
</dbReference>
<evidence type="ECO:0000313" key="4">
    <source>
        <dbReference type="Proteomes" id="UP000029714"/>
    </source>
</evidence>
<protein>
    <submittedName>
        <fullName evidence="3">Cytochrome C biogenesis protein CcdA</fullName>
    </submittedName>
</protein>
<proteinExistence type="predicted"/>
<dbReference type="PANTHER" id="PTHR31272">
    <property type="entry name" value="CYTOCHROME C-TYPE BIOGENESIS PROTEIN HI_1454-RELATED"/>
    <property type="match status" value="1"/>
</dbReference>
<evidence type="ECO:0000313" key="3">
    <source>
        <dbReference type="EMBL" id="TLD91852.1"/>
    </source>
</evidence>
<keyword evidence="1" id="KW-1133">Transmembrane helix</keyword>
<feature type="transmembrane region" description="Helical" evidence="1">
    <location>
        <begin position="235"/>
        <end position="252"/>
    </location>
</feature>
<reference evidence="3 4" key="2">
    <citation type="journal article" date="2016" name="Infect. Immun.">
        <title>Helicobacter saguini, a Novel Helicobacter Isolated from Cotton-Top Tamarins with Ulcerative Colitis, Has Proinflammatory Properties and Induces Typhlocolitis and Dysplasia in Gnotobiotic IL-10-/- Mice.</title>
        <authorList>
            <person name="Shen Z."/>
            <person name="Mannion A."/>
            <person name="Whary M.T."/>
            <person name="Muthupalani S."/>
            <person name="Sheh A."/>
            <person name="Feng Y."/>
            <person name="Gong G."/>
            <person name="Vandamme P."/>
            <person name="Holcombe H.R."/>
            <person name="Paster B.J."/>
            <person name="Fox J.G."/>
        </authorList>
    </citation>
    <scope>NUCLEOTIDE SEQUENCE [LARGE SCALE GENOMIC DNA]</scope>
    <source>
        <strain evidence="3 4">MIT 97-6194</strain>
    </source>
</reference>
<dbReference type="InterPro" id="IPR051790">
    <property type="entry name" value="Cytochrome_c-biogenesis_DsbD"/>
</dbReference>
<reference evidence="2 5" key="4">
    <citation type="submission" date="2019-12" db="EMBL/GenBank/DDBJ databases">
        <title>Multi-Generational Helicobacter saguini Isolates.</title>
        <authorList>
            <person name="Mannion A."/>
            <person name="Shen Z."/>
            <person name="Fox J.G."/>
        </authorList>
    </citation>
    <scope>NUCLEOTIDE SEQUENCE [LARGE SCALE GENOMIC DNA]</scope>
    <source>
        <strain evidence="2">16-048</strain>
        <strain evidence="5">16-048 (F4)</strain>
    </source>
</reference>
<reference evidence="3" key="3">
    <citation type="submission" date="2018-04" db="EMBL/GenBank/DDBJ databases">
        <authorList>
            <person name="Sheh A."/>
            <person name="Shen Z."/>
            <person name="Mannion A.J."/>
            <person name="Fox J.G."/>
        </authorList>
    </citation>
    <scope>NUCLEOTIDE SEQUENCE</scope>
    <source>
        <strain evidence="3">MIT 97-6194</strain>
    </source>
</reference>
<gene>
    <name evidence="2" type="ORF">DCO61_10975</name>
    <name evidence="3" type="ORF">LS64_011275</name>
</gene>
<feature type="transmembrane region" description="Helical" evidence="1">
    <location>
        <begin position="82"/>
        <end position="105"/>
    </location>
</feature>
<keyword evidence="4" id="KW-1185">Reference proteome</keyword>
<accession>A0A347VPM4</accession>
<feature type="transmembrane region" description="Helical" evidence="1">
    <location>
        <begin position="12"/>
        <end position="33"/>
    </location>
</feature>
<keyword evidence="1" id="KW-0472">Membrane</keyword>
<name>A0A347VPM4_9HELI</name>
<evidence type="ECO:0000313" key="2">
    <source>
        <dbReference type="EMBL" id="MWV70497.1"/>
    </source>
</evidence>
<keyword evidence="1" id="KW-0812">Transmembrane</keyword>
<comment type="caution">
    <text evidence="3">The sequence shown here is derived from an EMBL/GenBank/DDBJ whole genome shotgun (WGS) entry which is preliminary data.</text>
</comment>
<dbReference type="EMBL" id="QBIU01000002">
    <property type="protein sequence ID" value="MWV70497.1"/>
    <property type="molecule type" value="Genomic_DNA"/>
</dbReference>
<dbReference type="STRING" id="1548018.LS64_10140"/>